<evidence type="ECO:0000256" key="9">
    <source>
        <dbReference type="ARBA" id="ARBA00030865"/>
    </source>
</evidence>
<evidence type="ECO:0000256" key="5">
    <source>
        <dbReference type="ARBA" id="ARBA00022741"/>
    </source>
</evidence>
<dbReference type="Proteomes" id="UP000009131">
    <property type="component" value="Unassembled WGS sequence"/>
</dbReference>
<dbReference type="AlphaFoldDB" id="G7E7H5"/>
<dbReference type="GO" id="GO:0005524">
    <property type="term" value="F:ATP binding"/>
    <property type="evidence" value="ECO:0007669"/>
    <property type="project" value="UniProtKB-KW"/>
</dbReference>
<dbReference type="HOGENOM" id="CLU_015768_6_1_1"/>
<evidence type="ECO:0000313" key="14">
    <source>
        <dbReference type="EMBL" id="GAA98785.1"/>
    </source>
</evidence>
<reference evidence="14 15" key="2">
    <citation type="journal article" date="2012" name="Open Biol.">
        <title>Characteristics of nucleosomes and linker DNA regions on the genome of the basidiomycete Mixia osmundae revealed by mono- and dinucleosome mapping.</title>
        <authorList>
            <person name="Nishida H."/>
            <person name="Kondo S."/>
            <person name="Matsumoto T."/>
            <person name="Suzuki Y."/>
            <person name="Yoshikawa H."/>
            <person name="Taylor T.D."/>
            <person name="Sugiyama J."/>
        </authorList>
    </citation>
    <scope>NUCLEOTIDE SEQUENCE [LARGE SCALE GENOMIC DNA]</scope>
    <source>
        <strain evidence="15">CBS 9802 / IAM 14324 / JCM 22182 / KY 12970</strain>
    </source>
</reference>
<comment type="caution">
    <text evidence="14">The sequence shown here is derived from an EMBL/GenBank/DDBJ whole genome shotgun (WGS) entry which is preliminary data.</text>
</comment>
<dbReference type="InParanoid" id="G7E7H5"/>
<evidence type="ECO:0000259" key="12">
    <source>
        <dbReference type="Pfam" id="PF00749"/>
    </source>
</evidence>
<evidence type="ECO:0000256" key="3">
    <source>
        <dbReference type="ARBA" id="ARBA00012835"/>
    </source>
</evidence>
<dbReference type="InterPro" id="IPR001412">
    <property type="entry name" value="aa-tRNA-synth_I_CS"/>
</dbReference>
<evidence type="ECO:0000313" key="15">
    <source>
        <dbReference type="Proteomes" id="UP000009131"/>
    </source>
</evidence>
<dbReference type="FunFam" id="3.40.50.620:FF:000045">
    <property type="entry name" value="Glutamate--tRNA ligase, mitochondrial"/>
    <property type="match status" value="1"/>
</dbReference>
<dbReference type="InterPro" id="IPR033910">
    <property type="entry name" value="GluRS_core"/>
</dbReference>
<keyword evidence="4 11" id="KW-0436">Ligase</keyword>
<evidence type="ECO:0000256" key="4">
    <source>
        <dbReference type="ARBA" id="ARBA00022598"/>
    </source>
</evidence>
<dbReference type="Pfam" id="PF00749">
    <property type="entry name" value="tRNA-synt_1c"/>
    <property type="match status" value="1"/>
</dbReference>
<dbReference type="SUPFAM" id="SSF52374">
    <property type="entry name" value="Nucleotidylyl transferase"/>
    <property type="match status" value="1"/>
</dbReference>
<reference evidence="14 15" key="1">
    <citation type="journal article" date="2011" name="J. Gen. Appl. Microbiol.">
        <title>Draft genome sequencing of the enigmatic basidiomycete Mixia osmundae.</title>
        <authorList>
            <person name="Nishida H."/>
            <person name="Nagatsuka Y."/>
            <person name="Sugiyama J."/>
        </authorList>
    </citation>
    <scope>NUCLEOTIDE SEQUENCE [LARGE SCALE GENOMIC DNA]</scope>
    <source>
        <strain evidence="15">CBS 9802 / IAM 14324 / JCM 22182 / KY 12970</strain>
    </source>
</reference>
<dbReference type="OrthoDB" id="428822at2759"/>
<keyword evidence="15" id="KW-1185">Reference proteome</keyword>
<accession>G7E7H5</accession>
<evidence type="ECO:0000256" key="6">
    <source>
        <dbReference type="ARBA" id="ARBA00022840"/>
    </source>
</evidence>
<dbReference type="CDD" id="cd00808">
    <property type="entry name" value="GluRS_core"/>
    <property type="match status" value="1"/>
</dbReference>
<dbReference type="InterPro" id="IPR020058">
    <property type="entry name" value="Glu/Gln-tRNA-synth_Ib_cat-dom"/>
</dbReference>
<dbReference type="InterPro" id="IPR014729">
    <property type="entry name" value="Rossmann-like_a/b/a_fold"/>
</dbReference>
<feature type="domain" description="Glutamyl/glutaminyl-tRNA synthetase class Ib catalytic" evidence="12">
    <location>
        <begin position="47"/>
        <end position="369"/>
    </location>
</feature>
<comment type="similarity">
    <text evidence="2">Belongs to the class-I aminoacyl-tRNA synthetase family. Glutamate--tRNA ligase type 1 subfamily.</text>
</comment>
<dbReference type="GO" id="GO:0006424">
    <property type="term" value="P:glutamyl-tRNA aminoacylation"/>
    <property type="evidence" value="ECO:0007669"/>
    <property type="project" value="InterPro"/>
</dbReference>
<dbReference type="InterPro" id="IPR004527">
    <property type="entry name" value="Glu-tRNA-ligase_bac/mito"/>
</dbReference>
<dbReference type="OMA" id="CLEWAGI"/>
<gene>
    <name evidence="14" type="primary">Mo05473</name>
    <name evidence="14" type="ORF">E5Q_05473</name>
</gene>
<dbReference type="InterPro" id="IPR049940">
    <property type="entry name" value="GluQ/Sye"/>
</dbReference>
<evidence type="ECO:0000256" key="7">
    <source>
        <dbReference type="ARBA" id="ARBA00022917"/>
    </source>
</evidence>
<evidence type="ECO:0000256" key="2">
    <source>
        <dbReference type="ARBA" id="ARBA00007894"/>
    </source>
</evidence>
<dbReference type="GO" id="GO:0000049">
    <property type="term" value="F:tRNA binding"/>
    <property type="evidence" value="ECO:0007669"/>
    <property type="project" value="InterPro"/>
</dbReference>
<organism evidence="14 15">
    <name type="scientific">Mixia osmundae (strain CBS 9802 / IAM 14324 / JCM 22182 / KY 12970)</name>
    <dbReference type="NCBI Taxonomy" id="764103"/>
    <lineage>
        <taxon>Eukaryota</taxon>
        <taxon>Fungi</taxon>
        <taxon>Dikarya</taxon>
        <taxon>Basidiomycota</taxon>
        <taxon>Pucciniomycotina</taxon>
        <taxon>Mixiomycetes</taxon>
        <taxon>Mixiales</taxon>
        <taxon>Mixiaceae</taxon>
        <taxon>Mixia</taxon>
    </lineage>
</organism>
<dbReference type="EC" id="6.1.1.17" evidence="3"/>
<protein>
    <recommendedName>
        <fullName evidence="10">Glutamate--tRNA ligase, mitochondrial</fullName>
        <ecNumber evidence="3">6.1.1.17</ecNumber>
    </recommendedName>
    <alternativeName>
        <fullName evidence="9">Glutamyl-tRNA synthetase</fullName>
    </alternativeName>
</protein>
<dbReference type="PROSITE" id="PS00178">
    <property type="entry name" value="AA_TRNA_LIGASE_I"/>
    <property type="match status" value="1"/>
</dbReference>
<dbReference type="FunCoup" id="G7E7H5">
    <property type="interactions" value="359"/>
</dbReference>
<dbReference type="InterPro" id="IPR020751">
    <property type="entry name" value="aa-tRNA-synth_I_codon-bd_sub2"/>
</dbReference>
<dbReference type="GO" id="GO:0004818">
    <property type="term" value="F:glutamate-tRNA ligase activity"/>
    <property type="evidence" value="ECO:0007669"/>
    <property type="project" value="UniProtKB-EC"/>
</dbReference>
<dbReference type="SUPFAM" id="SSF48163">
    <property type="entry name" value="An anticodon-binding domain of class I aminoacyl-tRNA synthetases"/>
    <property type="match status" value="1"/>
</dbReference>
<evidence type="ECO:0000256" key="11">
    <source>
        <dbReference type="RuleBase" id="RU363037"/>
    </source>
</evidence>
<dbReference type="InterPro" id="IPR045462">
    <property type="entry name" value="aa-tRNA-synth_I_cd-bd"/>
</dbReference>
<name>G7E7H5_MIXOS</name>
<evidence type="ECO:0000259" key="13">
    <source>
        <dbReference type="Pfam" id="PF19269"/>
    </source>
</evidence>
<evidence type="ECO:0000256" key="8">
    <source>
        <dbReference type="ARBA" id="ARBA00023146"/>
    </source>
</evidence>
<keyword evidence="8 11" id="KW-0030">Aminoacyl-tRNA synthetase</keyword>
<dbReference type="RefSeq" id="XP_014566964.1">
    <property type="nucleotide sequence ID" value="XM_014711478.1"/>
</dbReference>
<dbReference type="STRING" id="764103.G7E7H5"/>
<sequence length="576" mass="63524">MTALRAFAELRSALIAAPRAQSLRTPSRKRLCVRCASSDTQQAQAPRLRFAPSPTGFLHLGGLRSALFNHLLARKLGGAWILRIEDTDRNRFVEGAADSLTEILQWARLDYDEGPSRGGPHAPYTQSERKQIYARYAEELVSAGHAYACFCDPPIASAQSKHAPPNVCSGECAQLSSDALAAKSSCKAPAAIRLKIGPEGLPRSFEDLVYGKINLPAKAGQDRDFVIIKRDGFPTYHFANVIDDHLMQITHVLRGEEWIPSTSKHLAIYDAFGWQAPRYAHMPILVTSEGKKLSKRSGHVRVEDYRAEGYEPEAVLNAVALLGASWQDAPPESRYGLQTSDIMTMQEMISKFAIENVNKHRSAFSPGQLDFLNRHHLILKCASDGTLTEMAERLLPDLQEAFPSSPLMEIAYIKDVIVALKERINRLKDVAIMGPYFFSEPDYTVPAAKAMLRKTSEEHYRSACEATYERLSSMTPAEWTADRLSAALAAVTQDEPGLQIGLPLRHALTAAKIGPPVAIVMATLGQETSLARLERAAHTKWTTPAEDRLAQILASCDTKQAKGVQKKVHVLRARGP</sequence>
<dbReference type="Pfam" id="PF19269">
    <property type="entry name" value="Anticodon_2"/>
    <property type="match status" value="1"/>
</dbReference>
<dbReference type="HAMAP" id="MF_00022">
    <property type="entry name" value="Glu_tRNA_synth_type1"/>
    <property type="match status" value="1"/>
</dbReference>
<dbReference type="eggNOG" id="KOG1149">
    <property type="taxonomic scope" value="Eukaryota"/>
</dbReference>
<dbReference type="EMBL" id="BABT02000165">
    <property type="protein sequence ID" value="GAA98785.1"/>
    <property type="molecule type" value="Genomic_DNA"/>
</dbReference>
<dbReference type="PRINTS" id="PR00987">
    <property type="entry name" value="TRNASYNTHGLU"/>
</dbReference>
<dbReference type="Gene3D" id="3.40.50.620">
    <property type="entry name" value="HUPs"/>
    <property type="match status" value="1"/>
</dbReference>
<dbReference type="NCBIfam" id="TIGR00464">
    <property type="entry name" value="gltX_bact"/>
    <property type="match status" value="1"/>
</dbReference>
<comment type="subcellular location">
    <subcellularLocation>
        <location evidence="1">Mitochondrion</location>
    </subcellularLocation>
</comment>
<evidence type="ECO:0000256" key="10">
    <source>
        <dbReference type="ARBA" id="ARBA00072917"/>
    </source>
</evidence>
<keyword evidence="7 11" id="KW-0648">Protein biosynthesis</keyword>
<keyword evidence="5 11" id="KW-0547">Nucleotide-binding</keyword>
<dbReference type="GO" id="GO:0005739">
    <property type="term" value="C:mitochondrion"/>
    <property type="evidence" value="ECO:0007669"/>
    <property type="project" value="UniProtKB-SubCell"/>
</dbReference>
<dbReference type="PANTHER" id="PTHR43311">
    <property type="entry name" value="GLUTAMATE--TRNA LIGASE"/>
    <property type="match status" value="1"/>
</dbReference>
<dbReference type="PANTHER" id="PTHR43311:SF2">
    <property type="entry name" value="GLUTAMATE--TRNA LIGASE, MITOCHONDRIAL-RELATED"/>
    <property type="match status" value="1"/>
</dbReference>
<dbReference type="GO" id="GO:0008270">
    <property type="term" value="F:zinc ion binding"/>
    <property type="evidence" value="ECO:0007669"/>
    <property type="project" value="InterPro"/>
</dbReference>
<dbReference type="InterPro" id="IPR000924">
    <property type="entry name" value="Glu/Gln-tRNA-synth"/>
</dbReference>
<keyword evidence="6 11" id="KW-0067">ATP-binding</keyword>
<feature type="domain" description="Aminoacyl-tRNA synthetase class I anticodon-binding" evidence="13">
    <location>
        <begin position="393"/>
        <end position="536"/>
    </location>
</feature>
<proteinExistence type="inferred from homology"/>
<dbReference type="InterPro" id="IPR008925">
    <property type="entry name" value="aa_tRNA-synth_I_cd-bd_sf"/>
</dbReference>
<evidence type="ECO:0000256" key="1">
    <source>
        <dbReference type="ARBA" id="ARBA00004173"/>
    </source>
</evidence>
<dbReference type="Gene3D" id="1.10.10.350">
    <property type="match status" value="1"/>
</dbReference>